<dbReference type="EMBL" id="BMYU01000012">
    <property type="protein sequence ID" value="GGX53019.1"/>
    <property type="molecule type" value="Genomic_DNA"/>
</dbReference>
<evidence type="ECO:0000313" key="1">
    <source>
        <dbReference type="EMBL" id="GGX53019.1"/>
    </source>
</evidence>
<keyword evidence="2" id="KW-1185">Reference proteome</keyword>
<gene>
    <name evidence="1" type="ORF">GCM10010946_34510</name>
</gene>
<evidence type="ECO:0000313" key="2">
    <source>
        <dbReference type="Proteomes" id="UP000653343"/>
    </source>
</evidence>
<proteinExistence type="predicted"/>
<dbReference type="Proteomes" id="UP000653343">
    <property type="component" value="Unassembled WGS sequence"/>
</dbReference>
<protein>
    <submittedName>
        <fullName evidence="1">Uncharacterized protein</fullName>
    </submittedName>
</protein>
<reference evidence="2" key="1">
    <citation type="journal article" date="2019" name="Int. J. Syst. Evol. Microbiol.">
        <title>The Global Catalogue of Microorganisms (GCM) 10K type strain sequencing project: providing services to taxonomists for standard genome sequencing and annotation.</title>
        <authorList>
            <consortium name="The Broad Institute Genomics Platform"/>
            <consortium name="The Broad Institute Genome Sequencing Center for Infectious Disease"/>
            <person name="Wu L."/>
            <person name="Ma J."/>
        </authorList>
    </citation>
    <scope>NUCLEOTIDE SEQUENCE [LARGE SCALE GENOMIC DNA]</scope>
    <source>
        <strain evidence="2">KCTC 23917</strain>
    </source>
</reference>
<sequence>MKSGAAADRDFTGIFEEPQGLVMDGMVQMSDPSVEFRNEEITLRKDDKIQNLKTGKIYAVTRIRHAEDGSYSVATLGSA</sequence>
<comment type="caution">
    <text evidence="1">The sequence shown here is derived from an EMBL/GenBank/DDBJ whole genome shotgun (WGS) entry which is preliminary data.</text>
</comment>
<name>A0ABQ2Y341_9BURK</name>
<accession>A0ABQ2Y341</accession>
<organism evidence="1 2">
    <name type="scientific">Undibacterium squillarum</name>
    <dbReference type="NCBI Taxonomy" id="1131567"/>
    <lineage>
        <taxon>Bacteria</taxon>
        <taxon>Pseudomonadati</taxon>
        <taxon>Pseudomonadota</taxon>
        <taxon>Betaproteobacteria</taxon>
        <taxon>Burkholderiales</taxon>
        <taxon>Oxalobacteraceae</taxon>
        <taxon>Undibacterium</taxon>
    </lineage>
</organism>